<keyword evidence="2" id="KW-1185">Reference proteome</keyword>
<organism evidence="1 2">
    <name type="scientific">Colletotrichum scovillei</name>
    <dbReference type="NCBI Taxonomy" id="1209932"/>
    <lineage>
        <taxon>Eukaryota</taxon>
        <taxon>Fungi</taxon>
        <taxon>Dikarya</taxon>
        <taxon>Ascomycota</taxon>
        <taxon>Pezizomycotina</taxon>
        <taxon>Sordariomycetes</taxon>
        <taxon>Hypocreomycetidae</taxon>
        <taxon>Glomerellales</taxon>
        <taxon>Glomerellaceae</taxon>
        <taxon>Colletotrichum</taxon>
        <taxon>Colletotrichum acutatum species complex</taxon>
    </lineage>
</organism>
<evidence type="ECO:0000313" key="1">
    <source>
        <dbReference type="EMBL" id="KAG7054666.1"/>
    </source>
</evidence>
<sequence>MREALCIRDRHRALDRAYDGRLVGSPGQRPTYRDYWLYRISAHPR</sequence>
<evidence type="ECO:0000313" key="2">
    <source>
        <dbReference type="Proteomes" id="UP000699042"/>
    </source>
</evidence>
<dbReference type="EMBL" id="JAESDN010000002">
    <property type="protein sequence ID" value="KAG7054666.1"/>
    <property type="molecule type" value="Genomic_DNA"/>
</dbReference>
<accession>A0A9P7RC67</accession>
<reference evidence="1" key="1">
    <citation type="submission" date="2021-05" db="EMBL/GenBank/DDBJ databases">
        <title>Comparative genomics of three Colletotrichum scovillei strains and genetic complementation revealed genes involved fungal growth and virulence on chili pepper.</title>
        <authorList>
            <person name="Hsieh D.-K."/>
            <person name="Chuang S.-C."/>
            <person name="Chen C.-Y."/>
            <person name="Chao Y.-T."/>
            <person name="Lu M.-Y.J."/>
            <person name="Lee M.-H."/>
            <person name="Shih M.-C."/>
        </authorList>
    </citation>
    <scope>NUCLEOTIDE SEQUENCE</scope>
    <source>
        <strain evidence="1">Coll-153</strain>
    </source>
</reference>
<protein>
    <submittedName>
        <fullName evidence="1">Uncharacterized protein</fullName>
    </submittedName>
</protein>
<name>A0A9P7RC67_9PEZI</name>
<proteinExistence type="predicted"/>
<dbReference type="Proteomes" id="UP000699042">
    <property type="component" value="Unassembled WGS sequence"/>
</dbReference>
<dbReference type="AlphaFoldDB" id="A0A9P7RC67"/>
<gene>
    <name evidence="1" type="ORF">JMJ77_007142</name>
</gene>
<comment type="caution">
    <text evidence="1">The sequence shown here is derived from an EMBL/GenBank/DDBJ whole genome shotgun (WGS) entry which is preliminary data.</text>
</comment>